<keyword evidence="2" id="KW-1185">Reference proteome</keyword>
<accession>A0ACC1MSN7</accession>
<evidence type="ECO:0000313" key="1">
    <source>
        <dbReference type="EMBL" id="KAJ2969677.1"/>
    </source>
</evidence>
<proteinExistence type="predicted"/>
<dbReference type="Proteomes" id="UP001144978">
    <property type="component" value="Unassembled WGS sequence"/>
</dbReference>
<gene>
    <name evidence="1" type="ORF">NUW54_g12906</name>
</gene>
<evidence type="ECO:0000313" key="2">
    <source>
        <dbReference type="Proteomes" id="UP001144978"/>
    </source>
</evidence>
<organism evidence="1 2">
    <name type="scientific">Trametes sanguinea</name>
    <dbReference type="NCBI Taxonomy" id="158606"/>
    <lineage>
        <taxon>Eukaryota</taxon>
        <taxon>Fungi</taxon>
        <taxon>Dikarya</taxon>
        <taxon>Basidiomycota</taxon>
        <taxon>Agaricomycotina</taxon>
        <taxon>Agaricomycetes</taxon>
        <taxon>Polyporales</taxon>
        <taxon>Polyporaceae</taxon>
        <taxon>Trametes</taxon>
    </lineage>
</organism>
<comment type="caution">
    <text evidence="1">The sequence shown here is derived from an EMBL/GenBank/DDBJ whole genome shotgun (WGS) entry which is preliminary data.</text>
</comment>
<name>A0ACC1MSN7_9APHY</name>
<sequence>MLSLLPTTKQPRPMSDTHPIYGYQAPNGSSSIALSGDDARYGFLATPAIPMSVPPTPSIRMEEYIAYYFKHVRELQFVFFGEALANILYPVSTIVLSATPFVAVPRPSEVIRVVRMPASRSMAGRGTSHSASRCHRAR</sequence>
<protein>
    <submittedName>
        <fullName evidence="1">Uncharacterized protein</fullName>
    </submittedName>
</protein>
<reference evidence="1" key="1">
    <citation type="submission" date="2022-08" db="EMBL/GenBank/DDBJ databases">
        <title>Genome Sequence of Pycnoporus sanguineus.</title>
        <authorList>
            <person name="Buettner E."/>
        </authorList>
    </citation>
    <scope>NUCLEOTIDE SEQUENCE</scope>
    <source>
        <strain evidence="1">CG-C14</strain>
    </source>
</reference>
<dbReference type="EMBL" id="JANSHE010005710">
    <property type="protein sequence ID" value="KAJ2969677.1"/>
    <property type="molecule type" value="Genomic_DNA"/>
</dbReference>